<feature type="region of interest" description="Disordered" evidence="1">
    <location>
        <begin position="235"/>
        <end position="281"/>
    </location>
</feature>
<name>A0A7W8ZC64_9ACTN</name>
<dbReference type="SMART" id="SM00306">
    <property type="entry name" value="HintN"/>
    <property type="match status" value="1"/>
</dbReference>
<dbReference type="EMBL" id="JACHBR010000002">
    <property type="protein sequence ID" value="MBB5631200.1"/>
    <property type="molecule type" value="Genomic_DNA"/>
</dbReference>
<proteinExistence type="predicted"/>
<feature type="domain" description="Hint" evidence="2">
    <location>
        <begin position="42"/>
        <end position="147"/>
    </location>
</feature>
<evidence type="ECO:0000259" key="2">
    <source>
        <dbReference type="SMART" id="SM00306"/>
    </source>
</evidence>
<dbReference type="InterPro" id="IPR036844">
    <property type="entry name" value="Hint_dom_sf"/>
</dbReference>
<dbReference type="SUPFAM" id="SSF51294">
    <property type="entry name" value="Hedgehog/intein (Hint) domain"/>
    <property type="match status" value="1"/>
</dbReference>
<gene>
    <name evidence="3" type="ORF">BJ981_006964</name>
</gene>
<dbReference type="AlphaFoldDB" id="A0A7W8ZC64"/>
<evidence type="ECO:0000313" key="3">
    <source>
        <dbReference type="EMBL" id="MBB5631200.1"/>
    </source>
</evidence>
<keyword evidence="4" id="KW-1185">Reference proteome</keyword>
<dbReference type="Gene3D" id="2.170.16.10">
    <property type="entry name" value="Hedgehog/Intein (Hint) domain"/>
    <property type="match status" value="1"/>
</dbReference>
<comment type="caution">
    <text evidence="3">The sequence shown here is derived from an EMBL/GenBank/DDBJ whole genome shotgun (WGS) entry which is preliminary data.</text>
</comment>
<evidence type="ECO:0000313" key="4">
    <source>
        <dbReference type="Proteomes" id="UP000588112"/>
    </source>
</evidence>
<feature type="compositionally biased region" description="Basic and acidic residues" evidence="1">
    <location>
        <begin position="272"/>
        <end position="281"/>
    </location>
</feature>
<dbReference type="CDD" id="cd00081">
    <property type="entry name" value="Hint"/>
    <property type="match status" value="1"/>
</dbReference>
<reference evidence="3 4" key="1">
    <citation type="submission" date="2020-08" db="EMBL/GenBank/DDBJ databases">
        <title>Sequencing the genomes of 1000 actinobacteria strains.</title>
        <authorList>
            <person name="Klenk H.-P."/>
        </authorList>
    </citation>
    <scope>NUCLEOTIDE SEQUENCE [LARGE SCALE GENOMIC DNA]</scope>
    <source>
        <strain evidence="3 4">DSM 45790</strain>
    </source>
</reference>
<dbReference type="InterPro" id="IPR003587">
    <property type="entry name" value="Hint_dom_N"/>
</dbReference>
<dbReference type="Proteomes" id="UP000588112">
    <property type="component" value="Unassembled WGS sequence"/>
</dbReference>
<sequence>MRDVVEEVVQNTVEDLVNDLIDDVAPDLPPGTPPGADSCRPGNSFVPGTTVLMADGTRKPIEDVKVGDNVVATDPKTGRVEAGPVTTLITGTGEKTLVEITVDIDGRRGDRTDEITATAGHPFWLPELRQWLPAGELQPGAWLQTSAGTWVQVSTVKTSTRHQRVHNLTIEGLHTYHVVAGDQAVLVHNDGPGRDVLGDSNFPDPEEVEKNRKAWGEYWQDWLARAAQKEVLRGRGPSEVHRIDAPEESVPGSKWHAQKKGRGSPALNQDGTFHDGDPKYSEKTNEWLRQYGWNC</sequence>
<dbReference type="RefSeq" id="WP_184617533.1">
    <property type="nucleotide sequence ID" value="NZ_BOOS01000009.1"/>
</dbReference>
<evidence type="ECO:0000256" key="1">
    <source>
        <dbReference type="SAM" id="MobiDB-lite"/>
    </source>
</evidence>
<dbReference type="Pfam" id="PF07591">
    <property type="entry name" value="PT-HINT"/>
    <property type="match status" value="1"/>
</dbReference>
<feature type="compositionally biased region" description="Basic and acidic residues" evidence="1">
    <location>
        <begin position="235"/>
        <end position="245"/>
    </location>
</feature>
<protein>
    <recommendedName>
        <fullName evidence="2">Hint domain-containing protein</fullName>
    </recommendedName>
</protein>
<organism evidence="3 4">
    <name type="scientific">Sphaerisporangium krabiense</name>
    <dbReference type="NCBI Taxonomy" id="763782"/>
    <lineage>
        <taxon>Bacteria</taxon>
        <taxon>Bacillati</taxon>
        <taxon>Actinomycetota</taxon>
        <taxon>Actinomycetes</taxon>
        <taxon>Streptosporangiales</taxon>
        <taxon>Streptosporangiaceae</taxon>
        <taxon>Sphaerisporangium</taxon>
    </lineage>
</organism>
<accession>A0A7W8ZC64</accession>